<dbReference type="OrthoDB" id="620105at2"/>
<dbReference type="RefSeq" id="WP_146146855.1">
    <property type="nucleotide sequence ID" value="NZ_PYGD01000013.1"/>
</dbReference>
<gene>
    <name evidence="2" type="ORF">B0I18_113104</name>
</gene>
<dbReference type="SUPFAM" id="SSF48452">
    <property type="entry name" value="TPR-like"/>
    <property type="match status" value="1"/>
</dbReference>
<dbReference type="InterPro" id="IPR011990">
    <property type="entry name" value="TPR-like_helical_dom_sf"/>
</dbReference>
<dbReference type="InterPro" id="IPR019734">
    <property type="entry name" value="TPR_rpt"/>
</dbReference>
<accession>A0A2P8CVT2</accession>
<dbReference type="Gene3D" id="1.25.40.10">
    <property type="entry name" value="Tetratricopeptide repeat domain"/>
    <property type="match status" value="1"/>
</dbReference>
<comment type="caution">
    <text evidence="2">The sequence shown here is derived from an EMBL/GenBank/DDBJ whole genome shotgun (WGS) entry which is preliminary data.</text>
</comment>
<evidence type="ECO:0000313" key="2">
    <source>
        <dbReference type="EMBL" id="PSK89092.1"/>
    </source>
</evidence>
<keyword evidence="3" id="KW-1185">Reference proteome</keyword>
<dbReference type="EMBL" id="PYGD01000013">
    <property type="protein sequence ID" value="PSK89092.1"/>
    <property type="molecule type" value="Genomic_DNA"/>
</dbReference>
<dbReference type="Proteomes" id="UP000240572">
    <property type="component" value="Unassembled WGS sequence"/>
</dbReference>
<feature type="repeat" description="TPR" evidence="1">
    <location>
        <begin position="254"/>
        <end position="287"/>
    </location>
</feature>
<evidence type="ECO:0000313" key="3">
    <source>
        <dbReference type="Proteomes" id="UP000240572"/>
    </source>
</evidence>
<name>A0A2P8CVT2_9BACT</name>
<keyword evidence="1" id="KW-0802">TPR repeat</keyword>
<dbReference type="PROSITE" id="PS50005">
    <property type="entry name" value="TPR"/>
    <property type="match status" value="1"/>
</dbReference>
<proteinExistence type="predicted"/>
<evidence type="ECO:0000256" key="1">
    <source>
        <dbReference type="PROSITE-ProRule" id="PRU00339"/>
    </source>
</evidence>
<sequence length="428" mass="48941">MDPMQLELLKIDRQWQQEVKQNPLAPLFIGLGEKHELHLFESYFKYQLSDDATSQDIFIIHYQPFESPATYGSTLVEEWKEVFDLWQTEHAVPVQWDTAQAAAGNFKTDAPLPIAALRTLHSLYPALQDRKIFVHLAPVSISNRNDFERWINEWCKAVQGQDNLKLVYADHRQHRSLRKLSQAHEFHIRMDIHQLMKHAAAHGNRGKNEEESDYQQQILNASNYLSKGQHDQGHVALERAVVLAHKQGLKEAEATALLMLAQSYAAIRKHKEAHKQYHKALQVAGDHTLIGAQMHMNYGSFLLSVSEKKEARNYFDKATLIADRIGNDFIAMECTRLVGQLSESKWSGVGKALGYYRKCIDIGKRMPEDKRRQSSMAYVALTMQKIYGEGSKESRALDQEMAACIGEDWKSLATMPDEYAQTNGHNQP</sequence>
<dbReference type="AlphaFoldDB" id="A0A2P8CVT2"/>
<protein>
    <submittedName>
        <fullName evidence="2">Uncharacterized protein</fullName>
    </submittedName>
</protein>
<organism evidence="2 3">
    <name type="scientific">Taibaiella chishuiensis</name>
    <dbReference type="NCBI Taxonomy" id="1434707"/>
    <lineage>
        <taxon>Bacteria</taxon>
        <taxon>Pseudomonadati</taxon>
        <taxon>Bacteroidota</taxon>
        <taxon>Chitinophagia</taxon>
        <taxon>Chitinophagales</taxon>
        <taxon>Chitinophagaceae</taxon>
        <taxon>Taibaiella</taxon>
    </lineage>
</organism>
<reference evidence="2 3" key="1">
    <citation type="submission" date="2018-03" db="EMBL/GenBank/DDBJ databases">
        <title>Genomic Encyclopedia of Type Strains, Phase III (KMG-III): the genomes of soil and plant-associated and newly described type strains.</title>
        <authorList>
            <person name="Whitman W."/>
        </authorList>
    </citation>
    <scope>NUCLEOTIDE SEQUENCE [LARGE SCALE GENOMIC DNA]</scope>
    <source>
        <strain evidence="2 3">CGMCC 1.12700</strain>
    </source>
</reference>